<organism evidence="1 2">
    <name type="scientific">Vallitalea maricola</name>
    <dbReference type="NCBI Taxonomy" id="3074433"/>
    <lineage>
        <taxon>Bacteria</taxon>
        <taxon>Bacillati</taxon>
        <taxon>Bacillota</taxon>
        <taxon>Clostridia</taxon>
        <taxon>Lachnospirales</taxon>
        <taxon>Vallitaleaceae</taxon>
        <taxon>Vallitalea</taxon>
    </lineage>
</organism>
<reference evidence="1" key="1">
    <citation type="submission" date="2023-09" db="EMBL/GenBank/DDBJ databases">
        <title>Vallitalea sediminicola and Vallitalea maricola sp. nov., anaerobic bacteria isolated from marine sediment.</title>
        <authorList>
            <person name="Hirano S."/>
            <person name="Maeda A."/>
            <person name="Terahara T."/>
            <person name="Mori K."/>
            <person name="Hamada M."/>
            <person name="Matsumoto R."/>
            <person name="Kobayashi T."/>
        </authorList>
    </citation>
    <scope>NUCLEOTIDE SEQUENCE</scope>
    <source>
        <strain evidence="1">AN17-2</strain>
    </source>
</reference>
<evidence type="ECO:0000313" key="2">
    <source>
        <dbReference type="Proteomes" id="UP001374599"/>
    </source>
</evidence>
<protein>
    <submittedName>
        <fullName evidence="1">Sugar ABC transporter permease</fullName>
    </submittedName>
</protein>
<proteinExistence type="predicted"/>
<accession>A0ACB5UGF2</accession>
<dbReference type="Proteomes" id="UP001374599">
    <property type="component" value="Unassembled WGS sequence"/>
</dbReference>
<gene>
    <name evidence="1" type="ORF">AN2V17_11800</name>
</gene>
<dbReference type="EMBL" id="BTPU01000018">
    <property type="protein sequence ID" value="GMQ61950.1"/>
    <property type="molecule type" value="Genomic_DNA"/>
</dbReference>
<name>A0ACB5UGF2_9FIRM</name>
<keyword evidence="2" id="KW-1185">Reference proteome</keyword>
<evidence type="ECO:0000313" key="1">
    <source>
        <dbReference type="EMBL" id="GMQ61950.1"/>
    </source>
</evidence>
<comment type="caution">
    <text evidence="1">The sequence shown here is derived from an EMBL/GenBank/DDBJ whole genome shotgun (WGS) entry which is preliminary data.</text>
</comment>
<sequence>MSNRKKSIRRNRLKGYAFLLPNIIGFAIFTFLPVVVSMVLSFTDWDGFGELNFIGFKNYMNLFSDSTFQISLWNNIYFTAISVPVTMILALLVAVALNKGIKGIKIYRMAFFLPYITAALAVAVVWQLLYHPSMGPINGFLRSIGIDNPPRWLSSTKWAMTSVIIMYIWKMIGYYMIIFLAGLQGIPKNLYEAANIDGANSWHKFRKVTVPMLSPVIFFAVIIGVINSFKVFTEIYALTEGGPGRSTNVLVYNIYVEAFQKYNLGYASAMAYVLFAIIVLITLIQFRGQKKWVNY</sequence>